<feature type="compositionally biased region" description="Low complexity" evidence="2">
    <location>
        <begin position="13"/>
        <end position="22"/>
    </location>
</feature>
<feature type="compositionally biased region" description="Basic residues" evidence="2">
    <location>
        <begin position="1"/>
        <end position="12"/>
    </location>
</feature>
<feature type="compositionally biased region" description="Basic and acidic residues" evidence="2">
    <location>
        <begin position="177"/>
        <end position="195"/>
    </location>
</feature>
<feature type="region of interest" description="Disordered" evidence="2">
    <location>
        <begin position="434"/>
        <end position="565"/>
    </location>
</feature>
<feature type="compositionally biased region" description="Basic and acidic residues" evidence="2">
    <location>
        <begin position="251"/>
        <end position="261"/>
    </location>
</feature>
<feature type="compositionally biased region" description="Gly residues" evidence="2">
    <location>
        <begin position="638"/>
        <end position="654"/>
    </location>
</feature>
<proteinExistence type="inferred from homology"/>
<dbReference type="KEGG" id="pmrn:116953422"/>
<feature type="compositionally biased region" description="Basic residues" evidence="2">
    <location>
        <begin position="92"/>
        <end position="116"/>
    </location>
</feature>
<dbReference type="GO" id="GO:0045944">
    <property type="term" value="P:positive regulation of transcription by RNA polymerase II"/>
    <property type="evidence" value="ECO:0007669"/>
    <property type="project" value="TreeGrafter"/>
</dbReference>
<feature type="region of interest" description="Disordered" evidence="2">
    <location>
        <begin position="616"/>
        <end position="779"/>
    </location>
</feature>
<feature type="compositionally biased region" description="Low complexity" evidence="2">
    <location>
        <begin position="747"/>
        <end position="761"/>
    </location>
</feature>
<dbReference type="Proteomes" id="UP001318040">
    <property type="component" value="Chromosome 51"/>
</dbReference>
<feature type="compositionally biased region" description="Basic residues" evidence="2">
    <location>
        <begin position="280"/>
        <end position="289"/>
    </location>
</feature>
<dbReference type="PANTHER" id="PTHR15268">
    <property type="entry name" value="THRAP3/BCLAF1"/>
    <property type="match status" value="1"/>
</dbReference>
<evidence type="ECO:0000313" key="3">
    <source>
        <dbReference type="Proteomes" id="UP001318040"/>
    </source>
</evidence>
<comment type="similarity">
    <text evidence="1">Belongs to the BCLAF1/THRAP3 family.</text>
</comment>
<dbReference type="AlphaFoldDB" id="A0AAJ7U743"/>
<dbReference type="GO" id="GO:0016592">
    <property type="term" value="C:mediator complex"/>
    <property type="evidence" value="ECO:0007669"/>
    <property type="project" value="TreeGrafter"/>
</dbReference>
<organism evidence="3 5">
    <name type="scientific">Petromyzon marinus</name>
    <name type="common">Sea lamprey</name>
    <dbReference type="NCBI Taxonomy" id="7757"/>
    <lineage>
        <taxon>Eukaryota</taxon>
        <taxon>Metazoa</taxon>
        <taxon>Chordata</taxon>
        <taxon>Craniata</taxon>
        <taxon>Vertebrata</taxon>
        <taxon>Cyclostomata</taxon>
        <taxon>Hyperoartia</taxon>
        <taxon>Petromyzontiformes</taxon>
        <taxon>Petromyzontidae</taxon>
        <taxon>Petromyzon</taxon>
    </lineage>
</organism>
<dbReference type="GO" id="GO:0003677">
    <property type="term" value="F:DNA binding"/>
    <property type="evidence" value="ECO:0007669"/>
    <property type="project" value="TreeGrafter"/>
</dbReference>
<dbReference type="GO" id="GO:0003712">
    <property type="term" value="F:transcription coregulator activity"/>
    <property type="evidence" value="ECO:0007669"/>
    <property type="project" value="TreeGrafter"/>
</dbReference>
<feature type="compositionally biased region" description="Low complexity" evidence="2">
    <location>
        <begin position="263"/>
        <end position="277"/>
    </location>
</feature>
<feature type="compositionally biased region" description="Basic and acidic residues" evidence="2">
    <location>
        <begin position="36"/>
        <end position="52"/>
    </location>
</feature>
<dbReference type="RefSeq" id="XP_032829501.1">
    <property type="nucleotide sequence ID" value="XM_032973610.1"/>
</dbReference>
<evidence type="ECO:0000313" key="5">
    <source>
        <dbReference type="RefSeq" id="XP_032829502.1"/>
    </source>
</evidence>
<feature type="compositionally biased region" description="Low complexity" evidence="2">
    <location>
        <begin position="126"/>
        <end position="150"/>
    </location>
</feature>
<feature type="compositionally biased region" description="Basic and acidic residues" evidence="2">
    <location>
        <begin position="290"/>
        <end position="313"/>
    </location>
</feature>
<dbReference type="GeneID" id="116953422"/>
<protein>
    <submittedName>
        <fullName evidence="4 5">Bcl-2-associated transcription factor 1-like isoform X1</fullName>
    </submittedName>
</protein>
<reference evidence="4 5" key="1">
    <citation type="submission" date="2025-04" db="UniProtKB">
        <authorList>
            <consortium name="RefSeq"/>
        </authorList>
    </citation>
    <scope>IDENTIFICATION</scope>
    <source>
        <tissue evidence="4 5">Sperm</tissue>
    </source>
</reference>
<evidence type="ECO:0000256" key="2">
    <source>
        <dbReference type="SAM" id="MobiDB-lite"/>
    </source>
</evidence>
<feature type="compositionally biased region" description="Basic and acidic residues" evidence="2">
    <location>
        <begin position="434"/>
        <end position="456"/>
    </location>
</feature>
<accession>A0AAJ7U743</accession>
<feature type="compositionally biased region" description="Basic and acidic residues" evidence="2">
    <location>
        <begin position="767"/>
        <end position="779"/>
    </location>
</feature>
<keyword evidence="3" id="KW-1185">Reference proteome</keyword>
<evidence type="ECO:0000256" key="1">
    <source>
        <dbReference type="ARBA" id="ARBA00006481"/>
    </source>
</evidence>
<feature type="compositionally biased region" description="Basic residues" evidence="2">
    <location>
        <begin position="23"/>
        <end position="32"/>
    </location>
</feature>
<dbReference type="Pfam" id="PF15440">
    <property type="entry name" value="THRAP3_BCLAF1"/>
    <property type="match status" value="1"/>
</dbReference>
<dbReference type="InterPro" id="IPR029199">
    <property type="entry name" value="THRAP3_BCLAF1"/>
</dbReference>
<gene>
    <name evidence="4 5" type="primary">LOC116953422</name>
</gene>
<feature type="compositionally biased region" description="Basic and acidic residues" evidence="2">
    <location>
        <begin position="682"/>
        <end position="696"/>
    </location>
</feature>
<feature type="compositionally biased region" description="Basic and acidic residues" evidence="2">
    <location>
        <begin position="483"/>
        <end position="526"/>
    </location>
</feature>
<dbReference type="RefSeq" id="XP_032829502.1">
    <property type="nucleotide sequence ID" value="XM_032973611.1"/>
</dbReference>
<feature type="compositionally biased region" description="Basic and acidic residues" evidence="2">
    <location>
        <begin position="533"/>
        <end position="547"/>
    </location>
</feature>
<feature type="region of interest" description="Disordered" evidence="2">
    <location>
        <begin position="1"/>
        <end position="316"/>
    </location>
</feature>
<sequence>MPRSRSKSRSSRSRSGSRSWSNSRKKKHRSRSRSYSSDREHKHYHHYQEHHYGRGRFPRRPFQPGRGRGFGRGAPRLFRGQNMFRLPSSRSYHYHSRSRSRSRSPRYHRSHDRKQRSSSPPPKMPVPQKKQQLQQHQLQQQQQQQQPPQQARGRSSPDVATKGQPGAPTKHRKKSERHSERVKGTKGRIVHEKPLTVEPAEEFPTHKEALDEGYGEEGGLEAFEASGDFEQRGRLALASAKSKARWQVSAGRERAGARGDGAEQGPPGSAAAASPNRNPERRHRRRHRPTTPDRGRDGPRGHGAEGSAEKADIVTRSPLRCSLDGVGLSGLSVGRAEKSPPFPKRTSCLFPSDRQLSVDLVKARKKKDSKKKKKGEEKEFRSIFDHIQHDTAKLREKSPVETFAQHIVSLVHHVKERKFKPSDVTLSERFARAQEEAGEETRKKKKSPEIHRRIDISPRTIKPRTHTDAHSRESSPGGQAEEEMNRNPEDLRYDLERRRKERSDEPEYWREGSEEHHNYRPRERSRSYSPGNELHDHHDPHEPHEPHQPPYGPGGFDKSRLGNKPYFFNRGNFRARPPFHYRGQFRGQYRGRGNYYNNNYNNSNYGGGGGYHSGGHHSEGYNEGHGGGGGGGPPPYGGPGWGSGSGAGWSGQGTHGYQTFPQRRPPEEEWDPEYTPKSKKYFLHDDRDEREEDGHWGRRPRARGFFPRGARGRPWHRPGDSPVWTHDKYEVSDDEDDNNDNEGAGGTSDAPSDAAATTTTTSGGGAPDKEQQPSESMDK</sequence>
<name>A0AAJ7U743_PETMA</name>
<evidence type="ECO:0000313" key="4">
    <source>
        <dbReference type="RefSeq" id="XP_032829501.1"/>
    </source>
</evidence>